<proteinExistence type="predicted"/>
<feature type="compositionally biased region" description="Basic residues" evidence="1">
    <location>
        <begin position="1462"/>
        <end position="1473"/>
    </location>
</feature>
<evidence type="ECO:0008006" key="4">
    <source>
        <dbReference type="Google" id="ProtNLM"/>
    </source>
</evidence>
<protein>
    <recommendedName>
        <fullName evidence="4">ATP-binding protein</fullName>
    </recommendedName>
</protein>
<gene>
    <name evidence="2" type="ORF">SAMN04488061_3651</name>
</gene>
<dbReference type="Proteomes" id="UP000198795">
    <property type="component" value="Unassembled WGS sequence"/>
</dbReference>
<keyword evidence="3" id="KW-1185">Reference proteome</keyword>
<feature type="region of interest" description="Disordered" evidence="1">
    <location>
        <begin position="178"/>
        <end position="211"/>
    </location>
</feature>
<evidence type="ECO:0000313" key="3">
    <source>
        <dbReference type="Proteomes" id="UP000198795"/>
    </source>
</evidence>
<comment type="caution">
    <text evidence="2">The sequence shown here is derived from an EMBL/GenBank/DDBJ whole genome shotgun (WGS) entry which is preliminary data.</text>
</comment>
<feature type="compositionally biased region" description="Acidic residues" evidence="1">
    <location>
        <begin position="201"/>
        <end position="210"/>
    </location>
</feature>
<name>A0A1H0UIP9_9HYPH</name>
<organism evidence="2 3">
    <name type="scientific">Filomicrobium insigne</name>
    <dbReference type="NCBI Taxonomy" id="418854"/>
    <lineage>
        <taxon>Bacteria</taxon>
        <taxon>Pseudomonadati</taxon>
        <taxon>Pseudomonadota</taxon>
        <taxon>Alphaproteobacteria</taxon>
        <taxon>Hyphomicrobiales</taxon>
        <taxon>Hyphomicrobiaceae</taxon>
        <taxon>Filomicrobium</taxon>
    </lineage>
</organism>
<reference evidence="2 3" key="1">
    <citation type="submission" date="2016-10" db="EMBL/GenBank/DDBJ databases">
        <authorList>
            <person name="Varghese N."/>
            <person name="Submissions S."/>
        </authorList>
    </citation>
    <scope>NUCLEOTIDE SEQUENCE [LARGE SCALE GENOMIC DNA]</scope>
    <source>
        <strain evidence="2 3">CGMCC 1.6497</strain>
    </source>
</reference>
<feature type="region of interest" description="Disordered" evidence="1">
    <location>
        <begin position="1452"/>
        <end position="1473"/>
    </location>
</feature>
<evidence type="ECO:0000313" key="2">
    <source>
        <dbReference type="EMBL" id="SDP66041.1"/>
    </source>
</evidence>
<dbReference type="RefSeq" id="WP_090230801.1">
    <property type="nucleotide sequence ID" value="NZ_FNJC01000007.1"/>
</dbReference>
<evidence type="ECO:0000256" key="1">
    <source>
        <dbReference type="SAM" id="MobiDB-lite"/>
    </source>
</evidence>
<accession>A0A1H0UIP9</accession>
<dbReference type="EMBL" id="FNJC01000007">
    <property type="protein sequence ID" value="SDP66041.1"/>
    <property type="molecule type" value="Genomic_DNA"/>
</dbReference>
<sequence>MDNYIDLDRRFVAYTPKIQGEPDQHFFRLHALFNAGKNWAQVLEHPCIVIIAEAGNGKSIELRHQAMLLRRRGEHAFFCNLGLLAKMPLHRALEVGSAQELGCWQQGTAQGTFFLDAVDEAKLADPRDFQSALANYLEATETYGQRVTTILSTRPHSWQAYADRAMLAARLGLPTPGTVSKTKAEITPGEEPITSPTSSNEPEDADDDQDTTQAALSPIAVMQLEPLDEARIRIFSRARGIADVDLDAFITAIERADADLFATRPADLPGLIQIWKEKHAIGSYSEVVARNIELKLAELNTTHQRFSIAFERAMAGAETLAAAVTFGQRTAILVPDQPVAEELKAQALNPASVLATWMPAEIEALLGRALFDEALYGTVRFHHPTAREYLTACWLKRCLKSQKSRRRIESLLFAKPYGNGNPVVIPSMKPIVGWLAGWDQRIRDATMRIDPKVLLEHGDARALDIHTRAFLLGEFARRYENRKHTPLSLHIREVRRLADQRLVRQLCELLARYRGHDDVRQLLLRIIREGALTGCGEAVLSFAVDDSMDAYTRSCAVQAIGVAGTVEERRTVAGTIVARAATLDPQILGSAIETLWPETLSIMDIVTILQRAEPPEAFSSTRLDAQLDRLAERIERREDRLVLLRSVVALLKQPPLHDEYHTISQRYDWLLPLASKLAHSLAEVKPIDPAVLSVLAMAARAGHMHRYMGDADRHARELIAANRDIRQQLFWHLIADERRNSRQLVTDWWFAAMTPEVTDFDVADLDHYLGEIAARPLDDDKRIALSVGVTIYARQGRPPEILSRLERAVASNPALVAELTKHLTPATPSSELRESERKLAAMQERNKTKKQKDEADRTRWIALLRADPSKIGDLNIAADGKLWGNTIWLADEIRKKRSSSSSRWTIDRWELLEADFGTEVAQAFRDFCGAFWRRYRPQLRSEIGQDTSSVPWAVIIGLSGIAMEARQGPDWAGRLSLDEASLATRYALWEMNGLPLWFSALHEAHPAPVTDVLLGELRWEFATPRLQQGAGYVLARLRWNAKELGQALRSKLIDLVEQYDIADITTLAEALTVILRDARPLPAAFTALMLARADATGEEARKALWLAAGLCLDAEATLTRLEPWVDDGSTPQACEERMTPILEHVWGNRFDSFTSEHKHYQQPEFLLRLLKLTHRHIRVEDDTHRSGAVTSRHTAQDARRHMLELLVGIPGEPTYLALLELAYFHSAEYARNRMLTLAEQHAESDVEHHAWAEHEVAQFANEAERDPATEAELFRLALSRLDDLKLELEEGDESEASLLRKAKDEPELRRAIAHRLRQAAHFKYTTGSEEELADKSRTDIRLHNPRIEQRVPIEIKIAGKWSGAQLKERLANQLGQQYLRAARHGVFLVVNRGGERDRKSWRFGQRAVDFDGLIEALAAEATALLSASPTMNGLEVVGIDLLRRARLNVQAVSKRTGDKTASSRHGRQRRKKS</sequence>